<dbReference type="EMBL" id="VULR01000002">
    <property type="protein sequence ID" value="MSS42585.1"/>
    <property type="molecule type" value="Genomic_DNA"/>
</dbReference>
<evidence type="ECO:0000313" key="3">
    <source>
        <dbReference type="Proteomes" id="UP000462760"/>
    </source>
</evidence>
<dbReference type="PANTHER" id="PTHR43155:SF2">
    <property type="entry name" value="CYCLIC DI-GMP PHOSPHODIESTERASE PA4108"/>
    <property type="match status" value="1"/>
</dbReference>
<dbReference type="SMART" id="SM00471">
    <property type="entry name" value="HDc"/>
    <property type="match status" value="1"/>
</dbReference>
<dbReference type="CDD" id="cd00077">
    <property type="entry name" value="HDc"/>
    <property type="match status" value="1"/>
</dbReference>
<gene>
    <name evidence="2" type="ORF">FYJ27_02385</name>
</gene>
<sequence>MIISIKDAVEGMVLAENIYSSDGIPLLEKGAILKNIYIENLKKNDIKNICIENESFNKISVEGMIKCAINKEAIIIAKKIIDKLPFSQDENIKEIIVIKEKIIDELLGEKEILKNILNIKTIDNHIFDHCVNVSVISVIIGKSLGYNKEELIRLGKGAMLHDIGKISIPLEILNKPGKLTKEEYEIVKKHTTFGYEILNKISGIDEELANISLSHHERYDGYGYPNNLKAGEIHEFSRIVAISDVYDALTSDRVYRNKIKNEEAVEYLFNMKWKQFDGNIVDKFIESVASYSIGRKVILNTGERGIVAEENKGVPTRPIVKINYDQYNNEIKKPYYIDLLENKSIIIENTFN</sequence>
<evidence type="ECO:0000259" key="1">
    <source>
        <dbReference type="PROSITE" id="PS51832"/>
    </source>
</evidence>
<dbReference type="Proteomes" id="UP000462760">
    <property type="component" value="Unassembled WGS sequence"/>
</dbReference>
<feature type="domain" description="HD-GYP" evidence="1">
    <location>
        <begin position="104"/>
        <end position="300"/>
    </location>
</feature>
<dbReference type="PROSITE" id="PS51832">
    <property type="entry name" value="HD_GYP"/>
    <property type="match status" value="1"/>
</dbReference>
<reference evidence="2 3" key="1">
    <citation type="submission" date="2019-08" db="EMBL/GenBank/DDBJ databases">
        <title>In-depth cultivation of the pig gut microbiome towards novel bacterial diversity and tailored functional studies.</title>
        <authorList>
            <person name="Wylensek D."/>
            <person name="Hitch T.C.A."/>
            <person name="Clavel T."/>
        </authorList>
    </citation>
    <scope>NUCLEOTIDE SEQUENCE [LARGE SCALE GENOMIC DNA]</scope>
    <source>
        <strain evidence="2 3">Med78-601-WT-4W-RMD-3</strain>
    </source>
</reference>
<dbReference type="InterPro" id="IPR003607">
    <property type="entry name" value="HD/PDEase_dom"/>
</dbReference>
<evidence type="ECO:0000313" key="2">
    <source>
        <dbReference type="EMBL" id="MSS42585.1"/>
    </source>
</evidence>
<dbReference type="SUPFAM" id="SSF109604">
    <property type="entry name" value="HD-domain/PDEase-like"/>
    <property type="match status" value="1"/>
</dbReference>
<protein>
    <submittedName>
        <fullName evidence="2">HD-GYP domain-containing protein</fullName>
    </submittedName>
</protein>
<dbReference type="PANTHER" id="PTHR43155">
    <property type="entry name" value="CYCLIC DI-GMP PHOSPHODIESTERASE PA4108-RELATED"/>
    <property type="match status" value="1"/>
</dbReference>
<dbReference type="InterPro" id="IPR037522">
    <property type="entry name" value="HD_GYP_dom"/>
</dbReference>
<dbReference type="Gene3D" id="1.10.3210.10">
    <property type="entry name" value="Hypothetical protein af1432"/>
    <property type="match status" value="1"/>
</dbReference>
<proteinExistence type="predicted"/>
<dbReference type="NCBIfam" id="TIGR00277">
    <property type="entry name" value="HDIG"/>
    <property type="match status" value="1"/>
</dbReference>
<dbReference type="InterPro" id="IPR006675">
    <property type="entry name" value="HDIG_dom"/>
</dbReference>
<dbReference type="RefSeq" id="WP_154482589.1">
    <property type="nucleotide sequence ID" value="NZ_VULR01000002.1"/>
</dbReference>
<dbReference type="OrthoDB" id="9804747at2"/>
<comment type="caution">
    <text evidence="2">The sequence shown here is derived from an EMBL/GenBank/DDBJ whole genome shotgun (WGS) entry which is preliminary data.</text>
</comment>
<name>A0A844FF24_9FIRM</name>
<dbReference type="Pfam" id="PF13487">
    <property type="entry name" value="HD_5"/>
    <property type="match status" value="1"/>
</dbReference>
<dbReference type="AlphaFoldDB" id="A0A844FF24"/>
<accession>A0A844FF24</accession>
<organism evidence="2 3">
    <name type="scientific">Anaerosalibacter bizertensis</name>
    <dbReference type="NCBI Taxonomy" id="932217"/>
    <lineage>
        <taxon>Bacteria</taxon>
        <taxon>Bacillati</taxon>
        <taxon>Bacillota</taxon>
        <taxon>Tissierellia</taxon>
        <taxon>Tissierellales</taxon>
        <taxon>Sporanaerobacteraceae</taxon>
        <taxon>Anaerosalibacter</taxon>
    </lineage>
</organism>